<dbReference type="InterPro" id="IPR013154">
    <property type="entry name" value="ADH-like_N"/>
</dbReference>
<sequence length="336" mass="34929">MSPQPSNAAPATTMRAAVCRRYGAPDVLSVAEVPRPRPGGGELLVRVRISAVTPTDCAARSARPAFARLAFGLRKPRHPVLGGLVVGTVAETGPGATGFAPGDDVVAETGAAMGAHAEYARVSAAGALHRPPGLPEEDAAAVADGGLTALPFLRDHARLASGQRILVNGASGAVGSAAVQLARDYGAEVTGVCSGANAELVSSLGAGEVIDYTEQDFTRVGERFDVVFDAVGTGSYGRCRRLLRPRGVYLTTVPGAAILLHTLQTRLFGNRRARLALTGLRSQAERAADLAVLTRLAVEGRLAPVVDGRFPLDGIRQAHRRVDSGRKRGTVLLTVR</sequence>
<reference evidence="3" key="1">
    <citation type="journal article" date="2019" name="Int. J. Syst. Evol. Microbiol.">
        <title>The Global Catalogue of Microorganisms (GCM) 10K type strain sequencing project: providing services to taxonomists for standard genome sequencing and annotation.</title>
        <authorList>
            <consortium name="The Broad Institute Genomics Platform"/>
            <consortium name="The Broad Institute Genome Sequencing Center for Infectious Disease"/>
            <person name="Wu L."/>
            <person name="Ma J."/>
        </authorList>
    </citation>
    <scope>NUCLEOTIDE SEQUENCE [LARGE SCALE GENOMIC DNA]</scope>
    <source>
        <strain evidence="3">JCM 18123</strain>
    </source>
</reference>
<dbReference type="Gene3D" id="3.90.180.10">
    <property type="entry name" value="Medium-chain alcohol dehydrogenases, catalytic domain"/>
    <property type="match status" value="1"/>
</dbReference>
<protein>
    <submittedName>
        <fullName evidence="2">NAD(P)-dependent alcohol dehydrogenase</fullName>
    </submittedName>
</protein>
<dbReference type="InterPro" id="IPR036291">
    <property type="entry name" value="NAD(P)-bd_dom_sf"/>
</dbReference>
<accession>A0ABP9GHI2</accession>
<dbReference type="CDD" id="cd08267">
    <property type="entry name" value="MDR1"/>
    <property type="match status" value="1"/>
</dbReference>
<dbReference type="InterPro" id="IPR011032">
    <property type="entry name" value="GroES-like_sf"/>
</dbReference>
<organism evidence="2 3">
    <name type="scientific">Streptomonospora halophila</name>
    <dbReference type="NCBI Taxonomy" id="427369"/>
    <lineage>
        <taxon>Bacteria</taxon>
        <taxon>Bacillati</taxon>
        <taxon>Actinomycetota</taxon>
        <taxon>Actinomycetes</taxon>
        <taxon>Streptosporangiales</taxon>
        <taxon>Nocardiopsidaceae</taxon>
        <taxon>Streptomonospora</taxon>
    </lineage>
</organism>
<evidence type="ECO:0000313" key="3">
    <source>
        <dbReference type="Proteomes" id="UP001499993"/>
    </source>
</evidence>
<keyword evidence="3" id="KW-1185">Reference proteome</keyword>
<dbReference type="Pfam" id="PF08240">
    <property type="entry name" value="ADH_N"/>
    <property type="match status" value="1"/>
</dbReference>
<dbReference type="PANTHER" id="PTHR44013:SF1">
    <property type="entry name" value="ZINC-TYPE ALCOHOL DEHYDROGENASE-LIKE PROTEIN C16A3.02C"/>
    <property type="match status" value="1"/>
</dbReference>
<dbReference type="SUPFAM" id="SSF51735">
    <property type="entry name" value="NAD(P)-binding Rossmann-fold domains"/>
    <property type="match status" value="1"/>
</dbReference>
<proteinExistence type="predicted"/>
<dbReference type="SUPFAM" id="SSF50129">
    <property type="entry name" value="GroES-like"/>
    <property type="match status" value="1"/>
</dbReference>
<dbReference type="PANTHER" id="PTHR44013">
    <property type="entry name" value="ZINC-TYPE ALCOHOL DEHYDROGENASE-LIKE PROTEIN C16A3.02C"/>
    <property type="match status" value="1"/>
</dbReference>
<evidence type="ECO:0000313" key="2">
    <source>
        <dbReference type="EMBL" id="GAA4943861.1"/>
    </source>
</evidence>
<dbReference type="InterPro" id="IPR052733">
    <property type="entry name" value="Chloroplast_QOR"/>
</dbReference>
<evidence type="ECO:0000259" key="1">
    <source>
        <dbReference type="SMART" id="SM00829"/>
    </source>
</evidence>
<dbReference type="RefSeq" id="WP_345556948.1">
    <property type="nucleotide sequence ID" value="NZ_BAABIK010000014.1"/>
</dbReference>
<gene>
    <name evidence="2" type="ORF">GCM10023224_28390</name>
</gene>
<dbReference type="InterPro" id="IPR020843">
    <property type="entry name" value="ER"/>
</dbReference>
<dbReference type="SMART" id="SM00829">
    <property type="entry name" value="PKS_ER"/>
    <property type="match status" value="1"/>
</dbReference>
<comment type="caution">
    <text evidence="2">The sequence shown here is derived from an EMBL/GenBank/DDBJ whole genome shotgun (WGS) entry which is preliminary data.</text>
</comment>
<dbReference type="Proteomes" id="UP001499993">
    <property type="component" value="Unassembled WGS sequence"/>
</dbReference>
<dbReference type="EMBL" id="BAABIK010000014">
    <property type="protein sequence ID" value="GAA4943861.1"/>
    <property type="molecule type" value="Genomic_DNA"/>
</dbReference>
<dbReference type="Pfam" id="PF13602">
    <property type="entry name" value="ADH_zinc_N_2"/>
    <property type="match status" value="1"/>
</dbReference>
<feature type="domain" description="Enoyl reductase (ER)" evidence="1">
    <location>
        <begin position="23"/>
        <end position="333"/>
    </location>
</feature>
<dbReference type="Gene3D" id="3.40.50.720">
    <property type="entry name" value="NAD(P)-binding Rossmann-like Domain"/>
    <property type="match status" value="1"/>
</dbReference>
<name>A0ABP9GHI2_9ACTN</name>